<protein>
    <submittedName>
        <fullName evidence="1">Uncharacterized protein</fullName>
    </submittedName>
</protein>
<dbReference type="EMBL" id="BAABME010024837">
    <property type="protein sequence ID" value="GAA0170989.1"/>
    <property type="molecule type" value="Genomic_DNA"/>
</dbReference>
<reference evidence="1 2" key="1">
    <citation type="submission" date="2024-01" db="EMBL/GenBank/DDBJ databases">
        <title>The complete chloroplast genome sequence of Lithospermum erythrorhizon: insights into the phylogenetic relationship among Boraginaceae species and the maternal lineages of purple gromwells.</title>
        <authorList>
            <person name="Okada T."/>
            <person name="Watanabe K."/>
        </authorList>
    </citation>
    <scope>NUCLEOTIDE SEQUENCE [LARGE SCALE GENOMIC DNA]</scope>
</reference>
<name>A0AAV3R3M4_LITER</name>
<comment type="caution">
    <text evidence="1">The sequence shown here is derived from an EMBL/GenBank/DDBJ whole genome shotgun (WGS) entry which is preliminary data.</text>
</comment>
<dbReference type="Proteomes" id="UP001454036">
    <property type="component" value="Unassembled WGS sequence"/>
</dbReference>
<dbReference type="AlphaFoldDB" id="A0AAV3R3M4"/>
<sequence>MREGGSFLVLDLQCRTPGDVSDIGYGYLEEGTQTGQRQVPPGHDRSQTRPVYLEQGQKNQEGIYVRQQSHREWPPPLEKKKTRNGFAHIVAKKVISDHITLNYVLTYEGADVTFGDGCKGQIIGKERLNVKGFPELRDVLLVKELTTNLISVSELYDNGWTSSLTRMGIKCQMKTRSLYSEGRDLMKTAIKKEDLRSLHDKLMREVKNTEFWENLRLFQSDSGGDSTAYLFLAAGKVISHEKSVKGILLYVPLFSIRNETHGLHEGRCMVDSDLCHKLNKSEARVSFTKDACTVWNSTEIWNHQLSELSETCDLDYIWKKKPGRKPMCVEDQIVVYNGGCVNWEVLQKNWKEEDIQAFVNRKRVIIPWLMSKEKYTEQEYLND</sequence>
<evidence type="ECO:0000313" key="1">
    <source>
        <dbReference type="EMBL" id="GAA0170989.1"/>
    </source>
</evidence>
<keyword evidence="2" id="KW-1185">Reference proteome</keyword>
<organism evidence="1 2">
    <name type="scientific">Lithospermum erythrorhizon</name>
    <name type="common">Purple gromwell</name>
    <name type="synonym">Lithospermum officinale var. erythrorhizon</name>
    <dbReference type="NCBI Taxonomy" id="34254"/>
    <lineage>
        <taxon>Eukaryota</taxon>
        <taxon>Viridiplantae</taxon>
        <taxon>Streptophyta</taxon>
        <taxon>Embryophyta</taxon>
        <taxon>Tracheophyta</taxon>
        <taxon>Spermatophyta</taxon>
        <taxon>Magnoliopsida</taxon>
        <taxon>eudicotyledons</taxon>
        <taxon>Gunneridae</taxon>
        <taxon>Pentapetalae</taxon>
        <taxon>asterids</taxon>
        <taxon>lamiids</taxon>
        <taxon>Boraginales</taxon>
        <taxon>Boraginaceae</taxon>
        <taxon>Boraginoideae</taxon>
        <taxon>Lithospermeae</taxon>
        <taxon>Lithospermum</taxon>
    </lineage>
</organism>
<accession>A0AAV3R3M4</accession>
<evidence type="ECO:0000313" key="2">
    <source>
        <dbReference type="Proteomes" id="UP001454036"/>
    </source>
</evidence>
<proteinExistence type="predicted"/>
<gene>
    <name evidence="1" type="ORF">LIER_41058</name>
</gene>